<keyword evidence="2" id="KW-1185">Reference proteome</keyword>
<gene>
    <name evidence="1" type="ORF">BDR25DRAFT_112418</name>
</gene>
<evidence type="ECO:0000313" key="2">
    <source>
        <dbReference type="Proteomes" id="UP000799755"/>
    </source>
</evidence>
<name>A0ACB6R8J0_9PLEO</name>
<organism evidence="1 2">
    <name type="scientific">Lindgomyces ingoldianus</name>
    <dbReference type="NCBI Taxonomy" id="673940"/>
    <lineage>
        <taxon>Eukaryota</taxon>
        <taxon>Fungi</taxon>
        <taxon>Dikarya</taxon>
        <taxon>Ascomycota</taxon>
        <taxon>Pezizomycotina</taxon>
        <taxon>Dothideomycetes</taxon>
        <taxon>Pleosporomycetidae</taxon>
        <taxon>Pleosporales</taxon>
        <taxon>Lindgomycetaceae</taxon>
        <taxon>Lindgomyces</taxon>
    </lineage>
</organism>
<proteinExistence type="predicted"/>
<sequence length="221" mass="25122">MSNGPCQLLSLPPELRLMIYESLWQPLSTSNANVELLTPTSVPTSTDLSLLRTCRQIHHEARRIAFLQHTFILTRNLHRRPLAHEPRVEPISLVRSLAIPECHLTQTIPGCELFPPRCYSFKEICSLVRRFRHLEEILVLTDAPGVVTRTLWSRTAHVNFRLRKARYFKDERLAPSYDLRSLRGDKTGRVGWRLTVNVGDSVVRGANILLVGLKDTGVGKG</sequence>
<evidence type="ECO:0000313" key="1">
    <source>
        <dbReference type="EMBL" id="KAF2474837.1"/>
    </source>
</evidence>
<accession>A0ACB6R8J0</accession>
<dbReference type="EMBL" id="MU003497">
    <property type="protein sequence ID" value="KAF2474837.1"/>
    <property type="molecule type" value="Genomic_DNA"/>
</dbReference>
<reference evidence="1" key="1">
    <citation type="journal article" date="2020" name="Stud. Mycol.">
        <title>101 Dothideomycetes genomes: a test case for predicting lifestyles and emergence of pathogens.</title>
        <authorList>
            <person name="Haridas S."/>
            <person name="Albert R."/>
            <person name="Binder M."/>
            <person name="Bloem J."/>
            <person name="Labutti K."/>
            <person name="Salamov A."/>
            <person name="Andreopoulos B."/>
            <person name="Baker S."/>
            <person name="Barry K."/>
            <person name="Bills G."/>
            <person name="Bluhm B."/>
            <person name="Cannon C."/>
            <person name="Castanera R."/>
            <person name="Culley D."/>
            <person name="Daum C."/>
            <person name="Ezra D."/>
            <person name="Gonzalez J."/>
            <person name="Henrissat B."/>
            <person name="Kuo A."/>
            <person name="Liang C."/>
            <person name="Lipzen A."/>
            <person name="Lutzoni F."/>
            <person name="Magnuson J."/>
            <person name="Mondo S."/>
            <person name="Nolan M."/>
            <person name="Ohm R."/>
            <person name="Pangilinan J."/>
            <person name="Park H.-J."/>
            <person name="Ramirez L."/>
            <person name="Alfaro M."/>
            <person name="Sun H."/>
            <person name="Tritt A."/>
            <person name="Yoshinaga Y."/>
            <person name="Zwiers L.-H."/>
            <person name="Turgeon B."/>
            <person name="Goodwin S."/>
            <person name="Spatafora J."/>
            <person name="Crous P."/>
            <person name="Grigoriev I."/>
        </authorList>
    </citation>
    <scope>NUCLEOTIDE SEQUENCE</scope>
    <source>
        <strain evidence="1">ATCC 200398</strain>
    </source>
</reference>
<protein>
    <submittedName>
        <fullName evidence="1">Uncharacterized protein</fullName>
    </submittedName>
</protein>
<comment type="caution">
    <text evidence="1">The sequence shown here is derived from an EMBL/GenBank/DDBJ whole genome shotgun (WGS) entry which is preliminary data.</text>
</comment>
<dbReference type="Proteomes" id="UP000799755">
    <property type="component" value="Unassembled WGS sequence"/>
</dbReference>